<feature type="region of interest" description="Disordered" evidence="1">
    <location>
        <begin position="2176"/>
        <end position="2196"/>
    </location>
</feature>
<feature type="region of interest" description="Disordered" evidence="1">
    <location>
        <begin position="66"/>
        <end position="86"/>
    </location>
</feature>
<reference evidence="2" key="1">
    <citation type="submission" date="2020-03" db="EMBL/GenBank/DDBJ databases">
        <title>The deep terrestrial virosphere.</title>
        <authorList>
            <person name="Holmfeldt K."/>
            <person name="Nilsson E."/>
            <person name="Simone D."/>
            <person name="Lopez-Fernandez M."/>
            <person name="Wu X."/>
            <person name="de Brujin I."/>
            <person name="Lundin D."/>
            <person name="Andersson A."/>
            <person name="Bertilsson S."/>
            <person name="Dopson M."/>
        </authorList>
    </citation>
    <scope>NUCLEOTIDE SEQUENCE</scope>
    <source>
        <strain evidence="2">MM415A00253</strain>
    </source>
</reference>
<feature type="region of interest" description="Disordered" evidence="1">
    <location>
        <begin position="1049"/>
        <end position="1071"/>
    </location>
</feature>
<gene>
    <name evidence="2" type="ORF">MM415A00253_0024</name>
</gene>
<name>A0A6M3KNY5_9ZZZZ</name>
<sequence>MANDKTTELYQMVEPKGYFKDEKEFSSFISDEKNLSDVYEMLKDDGYFKDKDEYDTYFSDLKKKEPAVSGLEGGESPSPVAPETWTPEKMFAEVGKVPGMKPPETFFGVPKNILTGKPIKGAEEFTLSYSDLTEKIKPKEKKEPTDDELYNEWRKTLPQNLSIETPDYDLRYLWEQSDKPKTFRESVSRGSFAEISPGEWHGMSIEPKTGRFLKTKDHPSIQAELDWFNSNDPGAMEFRWNNALIDDPNSKYYQYVPKSELKDVSPQELAERGIKIIEPAKKTIILEEKEREPISATEWQIMNIMKESLTGKLGNIISGLEKMEVAQQYGKPGFKEFGGGFVDFERELDERMKTYTPDAWHEELLSGILPLVVDLWAFGIGGKPGALGANAIISNILKNETKNLTVKGLSKEAADLAVKNGIKQYAKQISLAEAAAKSSSSLGFYDAAKETMNQLADPNVSVSDVSFYKNILNGYIQGSTLGMILPGVGTGGGKFKEAIAESVKKPIVASVLQKAVSVPELTAESLVFLYGDAVLTGKPFSEITLKDLGMSAATLVGLKLAHLPKGITRAKSYTPKKENTGLFEIEFTKDELNSMEAGNSAAEVLDLVKNNESAGKRILENKNIPISAKEKILWSLGGIRPEGDILPNRMEKRRNEDGTTTIKLYTKNEDLLELKTIDNKLEADMAAMNLSNVILDIKNIKKADRLTDEEKSIVLNIVKEKGVSVKDLLDAKENTGERTPDEIKLLNIFYGEVDNVIAERPAEKPTEPVAEASTKIKPEAPPMLYHATESESFEPSQFNTKLSEKGKGYFNPLGRGMYFSTNKEFVEKFGKNILEFTLPENANIKTVDFEQWSEKDYPAIINESLKILGMKYETLPNEERGMLNDFAKNAPIISMNNAEEILQIIADKKGVKKSVQKSIEDAATKYYSKYDAIRFIDTDYAFTADEWLIPEGKTQIVKPVKKDVAKEKEATEIKPEQFTDEYKGVIDEYKAITEAQPDNTEVIERLKKLESGKVDEIISENQKRIEEIKDKTEFEQELFDLQKENEILTKQKGKPSHAEKTGTEAETPGVEGTPEMVERAKGRLRVWDVEKNRLETQYTEKDQKTLNAEGVKVIEDQIRSSEITRAQAVSDLESLGIEVPKELRVEPEAGRQEKPVGREPETAPIEKILSIIKTERTEDQNAELASELEKIPNVILRTGEIRSGESADFSTTDIKSTFGQDNIENLGTRETTSAYTYPKDFKIKDMSETVFDDYYKDQRENDTRLKNEGYDAVMIMEIDGRETIHVLRPEKLSLLDESLPELRTEREISETERKDIRKKIAEEGTDPEEIYYEWLAEKREIPLEALDPWQQELLGRKTSLKSFSEYNDRNNITKPLAKRWLKNGGEPLDTMALEISDISGMKISPNQLADFMVELDKNPDMLRKTTDIQKQLEKRYKEITNESIASFVPEKKPTSDALDYYLKEKGVEFDTFEDIRDFVEKNKKDFESGFPFAMEDYRNIKEYLDYKVGGKIKEKASEKDRKKAKDLLSDAASDIASLIGAKKELLGEKRPEIKKIAKKIAEALYLETRATGRDLLDMIVKHFKDMNWFKSLGIRESDIYDMADEILPKPKDIIKLESRAPSGKKVKRIIEEKTGIRRPELKKAFDEYTLLKKQFRDQALGAKEGYKEGRITEKESAVVLQNFKTNAIKVFKDAELKGLLTKRQATAIYNKINSIKTSISAANAENYIKKVIDNVNYIEDYSTAKSSIRTAKKLSKNKNILVNHREALDGLKNIPVDYIDNIQEFNDKANDYLRNFKPITSKEYKATPIEPFLEYLSDLRQKIDAKIADSVLDRYGLSRNDIGDLTDKEIVEIFNETKDDPFAQNLSDAKKKQARGLLEKIGSYSKLALNEFDKAELSKDHVDKIKEIQGIDLTRMSNKQIQQFVKIADNIIVNQNFAGITTLTPFGRAIKGMDKSLVEYRKEGIRLRTLFKLAGQTESIDMQMRTIFGSMPLVAKIRQAMGYSDLSKGFTRKQYEYDKAYKDIKKYANELKKKDKGVVTENQDIARGMYARIAEYKPEFDRQEQFDHWKKIINQSIEAKKKLRDYKNEALVEEGIYNEIIKDAKTIDEATTAFKKKYPQSYKLWEFITREILPKYKEGARKNTEEVYNEKFEGDYADYSPIKYKKIRKEEIDQDRPYFNIDKPPKPKQSPNTISRKKYESLPDGYVLDLHHDSNVLTSINKLLYDINTSESILQIKEFMNLPDAITLFGSQENIESINKKVRRTIWSQKKMTFDDNELNSTLRIASGSVRRYGIGRALGGALQMIKQATPIINASVNLGGRVDLLGIGRMKLKESADLQKDYSISRRGNIVGGLERETSEKAYLFANKMSEKTGNFIKQSRDFTLTPLKFSDVGIAKSAWNAYYMKYLIGKGYKLSDIINFKKEAELIKTDQTRKDAASYAESMINVTQVPSEVTEMAEIQKPDAKILSQVAKDVFLPFNSVSIVQKARLINDLQDFFTWRNPKESGMSALATTLEIGAFVGLSSFVVPLIKDTGVDLFYWMFGVDKKDKSEDELKDELNFKIKKMYSRMALEYTVGGFGGYIEDNSIDFVNKSVYYIGTIAGLDYVKNPKTGKELSYDQWLRNSQAPLYRYGAGKEGYGMGLLGVGGSVLNEIGDDIELLAKDNSKYNDLSEEEKNLINFVIIMNTLNAAGLNDVDLNRTANQAKREVLEKESIIKIMRERKEKTKTLTPEEIEKKYKEKIERKEAKTKKEEQYKEAAKKSDEIEYYSPSGVKEQEQQTGFKKQPQGKQTGFKKETEKHTGFKKK</sequence>
<feature type="compositionally biased region" description="Polar residues" evidence="1">
    <location>
        <begin position="2779"/>
        <end position="2791"/>
    </location>
</feature>
<evidence type="ECO:0000313" key="2">
    <source>
        <dbReference type="EMBL" id="QJA83776.1"/>
    </source>
</evidence>
<feature type="compositionally biased region" description="Basic and acidic residues" evidence="1">
    <location>
        <begin position="2794"/>
        <end position="2807"/>
    </location>
</feature>
<dbReference type="EMBL" id="MT142517">
    <property type="protein sequence ID" value="QJA83776.1"/>
    <property type="molecule type" value="Genomic_DNA"/>
</dbReference>
<protein>
    <submittedName>
        <fullName evidence="2">Uncharacterized protein</fullName>
    </submittedName>
</protein>
<evidence type="ECO:0000256" key="1">
    <source>
        <dbReference type="SAM" id="MobiDB-lite"/>
    </source>
</evidence>
<proteinExistence type="predicted"/>
<accession>A0A6M3KNY5</accession>
<feature type="compositionally biased region" description="Basic and acidic residues" evidence="1">
    <location>
        <begin position="2747"/>
        <end position="2765"/>
    </location>
</feature>
<feature type="region of interest" description="Disordered" evidence="1">
    <location>
        <begin position="2747"/>
        <end position="2807"/>
    </location>
</feature>
<organism evidence="2">
    <name type="scientific">viral metagenome</name>
    <dbReference type="NCBI Taxonomy" id="1070528"/>
    <lineage>
        <taxon>unclassified sequences</taxon>
        <taxon>metagenomes</taxon>
        <taxon>organismal metagenomes</taxon>
    </lineage>
</organism>